<proteinExistence type="predicted"/>
<organism evidence="11 12">
    <name type="scientific">Paraburkholderia edwinii</name>
    <dbReference type="NCBI Taxonomy" id="2861782"/>
    <lineage>
        <taxon>Bacteria</taxon>
        <taxon>Pseudomonadati</taxon>
        <taxon>Pseudomonadota</taxon>
        <taxon>Betaproteobacteria</taxon>
        <taxon>Burkholderiales</taxon>
        <taxon>Burkholderiaceae</taxon>
        <taxon>Paraburkholderia</taxon>
    </lineage>
</organism>
<feature type="domain" description="Cation/H+ exchanger transmembrane" evidence="10">
    <location>
        <begin position="13"/>
        <end position="454"/>
    </location>
</feature>
<feature type="transmembrane region" description="Helical" evidence="9">
    <location>
        <begin position="220"/>
        <end position="242"/>
    </location>
</feature>
<evidence type="ECO:0000313" key="12">
    <source>
        <dbReference type="Proteomes" id="UP000826462"/>
    </source>
</evidence>
<dbReference type="Pfam" id="PF00999">
    <property type="entry name" value="Na_H_Exchanger"/>
    <property type="match status" value="1"/>
</dbReference>
<feature type="transmembrane region" description="Helical" evidence="9">
    <location>
        <begin position="93"/>
        <end position="116"/>
    </location>
</feature>
<evidence type="ECO:0000259" key="10">
    <source>
        <dbReference type="Pfam" id="PF00999"/>
    </source>
</evidence>
<keyword evidence="12" id="KW-1185">Reference proteome</keyword>
<dbReference type="PANTHER" id="PTHR32507">
    <property type="entry name" value="NA(+)/H(+) ANTIPORTER 1"/>
    <property type="match status" value="1"/>
</dbReference>
<dbReference type="PANTHER" id="PTHR32507:SF8">
    <property type="entry name" value="CNH1P"/>
    <property type="match status" value="1"/>
</dbReference>
<gene>
    <name evidence="11" type="ORF">KZJ38_10815</name>
</gene>
<dbReference type="Gene3D" id="1.20.1530.20">
    <property type="match status" value="1"/>
</dbReference>
<feature type="transmembrane region" description="Helical" evidence="9">
    <location>
        <begin position="249"/>
        <end position="266"/>
    </location>
</feature>
<feature type="transmembrane region" description="Helical" evidence="9">
    <location>
        <begin position="366"/>
        <end position="388"/>
    </location>
</feature>
<protein>
    <submittedName>
        <fullName evidence="11">Cation:proton antiporter</fullName>
    </submittedName>
</protein>
<feature type="transmembrane region" description="Helical" evidence="9">
    <location>
        <begin position="431"/>
        <end position="453"/>
    </location>
</feature>
<keyword evidence="6 9" id="KW-1133">Transmembrane helix</keyword>
<evidence type="ECO:0000256" key="6">
    <source>
        <dbReference type="ARBA" id="ARBA00022989"/>
    </source>
</evidence>
<feature type="transmembrane region" description="Helical" evidence="9">
    <location>
        <begin position="400"/>
        <end position="419"/>
    </location>
</feature>
<evidence type="ECO:0000256" key="3">
    <source>
        <dbReference type="ARBA" id="ARBA00022449"/>
    </source>
</evidence>
<dbReference type="Proteomes" id="UP000826462">
    <property type="component" value="Chromosome 1"/>
</dbReference>
<keyword evidence="8 9" id="KW-0472">Membrane</keyword>
<dbReference type="RefSeq" id="WP_219800026.1">
    <property type="nucleotide sequence ID" value="NZ_CP080095.1"/>
</dbReference>
<keyword evidence="7" id="KW-0406">Ion transport</keyword>
<feature type="transmembrane region" description="Helical" evidence="9">
    <location>
        <begin position="343"/>
        <end position="360"/>
    </location>
</feature>
<keyword evidence="5 9" id="KW-0812">Transmembrane</keyword>
<reference evidence="11 12" key="1">
    <citation type="submission" date="2021-07" db="EMBL/GenBank/DDBJ databases">
        <title>Paraburkholderia edwinii protects Aspergillus sp. from phenazines by acting as a toxin sponge.</title>
        <authorList>
            <person name="Dahlstrom K.M."/>
            <person name="Newman D.K."/>
        </authorList>
    </citation>
    <scope>NUCLEOTIDE SEQUENCE [LARGE SCALE GENOMIC DNA]</scope>
    <source>
        <strain evidence="11 12">Pe01</strain>
    </source>
</reference>
<feature type="transmembrane region" description="Helical" evidence="9">
    <location>
        <begin position="33"/>
        <end position="53"/>
    </location>
</feature>
<keyword evidence="3" id="KW-0050">Antiport</keyword>
<sequence length="463" mass="48584">MTIEATWYLIIGALLIAMALARKLIAHLPMTGAMVYLAVGFVLGPTGTGLLTFDVTSGASVLRIVTEAGLVISLFAIGMHLRVPLRDRLWRLPLRLGVGAMLLTIAAMTAIGYYGLGLAPGLALIVAAALAPTDPVLANELRPRAAGDSEPLRFALSGEGGCNDGAAWPFMLLGLALCGVEVGGMTGVTGIDLAGVILGGAHSGNANGQILSFTGFAASVAWGVVSALAIGWVLGAGVVALVTRLRLRFDLALGVEGFLALGLMSACYGAAQLLHGYAFVAVFVAGVALRHQELRATGKHTAPTAALEKVEHGERDKAARTPELAHAYVAESMMAFAVEIEQTVELVLMLLIGSVVSAHWRELLQWHAIWPALALLFVVRPLCTLVALAGSSATWPQRFLAGWLGIRGVGAFYYLLFAIEHLRRVAQDAALAVVMAAIVGSVLLHGVSATLLLERYLRAPREP</sequence>
<accession>A0ABX8UTP0</accession>
<evidence type="ECO:0000256" key="4">
    <source>
        <dbReference type="ARBA" id="ARBA00022475"/>
    </source>
</evidence>
<dbReference type="EMBL" id="CP080095">
    <property type="protein sequence ID" value="QYD70722.1"/>
    <property type="molecule type" value="Genomic_DNA"/>
</dbReference>
<evidence type="ECO:0000256" key="5">
    <source>
        <dbReference type="ARBA" id="ARBA00022692"/>
    </source>
</evidence>
<keyword evidence="4" id="KW-1003">Cell membrane</keyword>
<comment type="subcellular location">
    <subcellularLocation>
        <location evidence="1">Cell membrane</location>
        <topology evidence="1">Multi-pass membrane protein</topology>
    </subcellularLocation>
</comment>
<evidence type="ECO:0000256" key="2">
    <source>
        <dbReference type="ARBA" id="ARBA00022448"/>
    </source>
</evidence>
<dbReference type="InterPro" id="IPR006153">
    <property type="entry name" value="Cation/H_exchanger_TM"/>
</dbReference>
<evidence type="ECO:0000256" key="9">
    <source>
        <dbReference type="SAM" id="Phobius"/>
    </source>
</evidence>
<name>A0ABX8UTP0_9BURK</name>
<keyword evidence="2" id="KW-0813">Transport</keyword>
<feature type="transmembrane region" description="Helical" evidence="9">
    <location>
        <begin position="6"/>
        <end position="21"/>
    </location>
</feature>
<feature type="transmembrane region" description="Helical" evidence="9">
    <location>
        <begin position="59"/>
        <end position="81"/>
    </location>
</feature>
<dbReference type="InterPro" id="IPR038770">
    <property type="entry name" value="Na+/solute_symporter_sf"/>
</dbReference>
<evidence type="ECO:0000256" key="1">
    <source>
        <dbReference type="ARBA" id="ARBA00004651"/>
    </source>
</evidence>
<evidence type="ECO:0000256" key="7">
    <source>
        <dbReference type="ARBA" id="ARBA00023065"/>
    </source>
</evidence>
<evidence type="ECO:0000256" key="8">
    <source>
        <dbReference type="ARBA" id="ARBA00023136"/>
    </source>
</evidence>
<evidence type="ECO:0000313" key="11">
    <source>
        <dbReference type="EMBL" id="QYD70722.1"/>
    </source>
</evidence>